<dbReference type="AlphaFoldDB" id="A0AA41YYF9"/>
<name>A0AA41YYF9_9HYPH</name>
<evidence type="ECO:0000256" key="2">
    <source>
        <dbReference type="SAM" id="SignalP"/>
    </source>
</evidence>
<proteinExistence type="predicted"/>
<feature type="region of interest" description="Disordered" evidence="1">
    <location>
        <begin position="92"/>
        <end position="114"/>
    </location>
</feature>
<reference evidence="3" key="1">
    <citation type="submission" date="2022-05" db="EMBL/GenBank/DDBJ databases">
        <authorList>
            <person name="Pankratov T."/>
        </authorList>
    </citation>
    <scope>NUCLEOTIDE SEQUENCE</scope>
    <source>
        <strain evidence="3">BP6-180914</strain>
    </source>
</reference>
<feature type="chain" id="PRO_5041267865" evidence="2">
    <location>
        <begin position="26"/>
        <end position="114"/>
    </location>
</feature>
<accession>A0AA41YYF9</accession>
<organism evidence="3 4">
    <name type="scientific">Lichenifustis flavocetrariae</name>
    <dbReference type="NCBI Taxonomy" id="2949735"/>
    <lineage>
        <taxon>Bacteria</taxon>
        <taxon>Pseudomonadati</taxon>
        <taxon>Pseudomonadota</taxon>
        <taxon>Alphaproteobacteria</taxon>
        <taxon>Hyphomicrobiales</taxon>
        <taxon>Lichenihabitantaceae</taxon>
        <taxon>Lichenifustis</taxon>
    </lineage>
</organism>
<evidence type="ECO:0000256" key="1">
    <source>
        <dbReference type="SAM" id="MobiDB-lite"/>
    </source>
</evidence>
<evidence type="ECO:0000313" key="4">
    <source>
        <dbReference type="Proteomes" id="UP001165667"/>
    </source>
</evidence>
<keyword evidence="2" id="KW-0732">Signal</keyword>
<keyword evidence="4" id="KW-1185">Reference proteome</keyword>
<sequence>MSRFLLSAAALSVVAALALPAAAQAQQGRRHVAVVHAVAAPPLTVNRRSWLDMGTAAEVGTQDSYLSANTTLHQPIYTSFAQDKFGQSTLPGQFSLPFNDNPRGPESGGIFFDE</sequence>
<evidence type="ECO:0000313" key="3">
    <source>
        <dbReference type="EMBL" id="MCW6510419.1"/>
    </source>
</evidence>
<gene>
    <name evidence="3" type="ORF">M8523_20580</name>
</gene>
<comment type="caution">
    <text evidence="3">The sequence shown here is derived from an EMBL/GenBank/DDBJ whole genome shotgun (WGS) entry which is preliminary data.</text>
</comment>
<protein>
    <submittedName>
        <fullName evidence="3">Uncharacterized protein</fullName>
    </submittedName>
</protein>
<dbReference type="Proteomes" id="UP001165667">
    <property type="component" value="Unassembled WGS sequence"/>
</dbReference>
<dbReference type="EMBL" id="JAMOIM010000015">
    <property type="protein sequence ID" value="MCW6510419.1"/>
    <property type="molecule type" value="Genomic_DNA"/>
</dbReference>
<dbReference type="RefSeq" id="WP_282586792.1">
    <property type="nucleotide sequence ID" value="NZ_JAMOIM010000015.1"/>
</dbReference>
<feature type="signal peptide" evidence="2">
    <location>
        <begin position="1"/>
        <end position="25"/>
    </location>
</feature>